<keyword evidence="3" id="KW-1185">Reference proteome</keyword>
<sequence length="133" mass="14344">MRRRTERARRARRTAGVLALILGGAGVTHFLRPRGYDRIVPEGLPPRTTTLASGLAELGIAVGLLVPATRRRAGWAAAALFLAVFPANVKMASDLLDSSRASRAARLTAVLRLPLQAPLVAWAVRVARHAPRR</sequence>
<accession>A0ABX0T8U3</accession>
<dbReference type="PANTHER" id="PTHR36974:SF1">
    <property type="entry name" value="DOXX FAMILY MEMBRANE PROTEIN"/>
    <property type="match status" value="1"/>
</dbReference>
<evidence type="ECO:0000313" key="3">
    <source>
        <dbReference type="Proteomes" id="UP001318300"/>
    </source>
</evidence>
<name>A0ABX0T8U3_9MICO</name>
<organism evidence="2 3">
    <name type="scientific">Curtobacterium salicis</name>
    <dbReference type="NCBI Taxonomy" id="1779862"/>
    <lineage>
        <taxon>Bacteria</taxon>
        <taxon>Bacillati</taxon>
        <taxon>Actinomycetota</taxon>
        <taxon>Actinomycetes</taxon>
        <taxon>Micrococcales</taxon>
        <taxon>Microbacteriaceae</taxon>
        <taxon>Curtobacterium</taxon>
    </lineage>
</organism>
<evidence type="ECO:0000313" key="2">
    <source>
        <dbReference type="EMBL" id="NII41935.1"/>
    </source>
</evidence>
<keyword evidence="1" id="KW-1133">Transmembrane helix</keyword>
<evidence type="ECO:0000256" key="1">
    <source>
        <dbReference type="SAM" id="Phobius"/>
    </source>
</evidence>
<dbReference type="RefSeq" id="WP_166780962.1">
    <property type="nucleotide sequence ID" value="NZ_JAAOYO010000004.1"/>
</dbReference>
<keyword evidence="1" id="KW-0472">Membrane</keyword>
<proteinExistence type="predicted"/>
<dbReference type="PANTHER" id="PTHR36974">
    <property type="entry name" value="MEMBRANE PROTEIN-RELATED"/>
    <property type="match status" value="1"/>
</dbReference>
<gene>
    <name evidence="2" type="ORF">E9228_002593</name>
</gene>
<comment type="caution">
    <text evidence="2">The sequence shown here is derived from an EMBL/GenBank/DDBJ whole genome shotgun (WGS) entry which is preliminary data.</text>
</comment>
<reference evidence="2 3" key="1">
    <citation type="submission" date="2020-03" db="EMBL/GenBank/DDBJ databases">
        <title>Above-ground endophytic microbial communities from plants in different locations in the United States.</title>
        <authorList>
            <person name="Frank C."/>
        </authorList>
    </citation>
    <scope>NUCLEOTIDE SEQUENCE [LARGE SCALE GENOMIC DNA]</scope>
    <source>
        <strain evidence="2 3">WW7</strain>
    </source>
</reference>
<keyword evidence="1" id="KW-0812">Transmembrane</keyword>
<feature type="transmembrane region" description="Helical" evidence="1">
    <location>
        <begin position="50"/>
        <end position="66"/>
    </location>
</feature>
<dbReference type="Proteomes" id="UP001318300">
    <property type="component" value="Unassembled WGS sequence"/>
</dbReference>
<protein>
    <submittedName>
        <fullName evidence="2">Membrane protein</fullName>
    </submittedName>
</protein>
<dbReference type="EMBL" id="JAAOYO010000004">
    <property type="protein sequence ID" value="NII41935.1"/>
    <property type="molecule type" value="Genomic_DNA"/>
</dbReference>